<name>A0A7W7ESD2_9SPHN</name>
<protein>
    <submittedName>
        <fullName evidence="1">Uncharacterized protein</fullName>
    </submittedName>
</protein>
<evidence type="ECO:0000313" key="1">
    <source>
        <dbReference type="EMBL" id="MBB4612168.1"/>
    </source>
</evidence>
<gene>
    <name evidence="1" type="ORF">GGR37_000414</name>
</gene>
<dbReference type="EMBL" id="JACHOA010000001">
    <property type="protein sequence ID" value="MBB4612168.1"/>
    <property type="molecule type" value="Genomic_DNA"/>
</dbReference>
<dbReference type="RefSeq" id="WP_144902051.1">
    <property type="nucleotide sequence ID" value="NZ_JACHOA010000001.1"/>
</dbReference>
<keyword evidence="2" id="KW-1185">Reference proteome</keyword>
<dbReference type="Proteomes" id="UP000538566">
    <property type="component" value="Unassembled WGS sequence"/>
</dbReference>
<sequence>MMLLWLYRLCIVAILAFALRKGEEPERFVSAIIIAAATADAINHAAFGSPAFYALDPGHLVIDTWALVGMLWVALRANRGWPLWACSAQIIVVLAHMSKLIDLSLVRYGYFTMTQLPAAIQMVALLAGTRAHLLRKQHIGPYHAWRPDLQPA</sequence>
<comment type="caution">
    <text evidence="1">The sequence shown here is derived from an EMBL/GenBank/DDBJ whole genome shotgun (WGS) entry which is preliminary data.</text>
</comment>
<organism evidence="1 2">
    <name type="scientific">Novosphingobium taihuense</name>
    <dbReference type="NCBI Taxonomy" id="260085"/>
    <lineage>
        <taxon>Bacteria</taxon>
        <taxon>Pseudomonadati</taxon>
        <taxon>Pseudomonadota</taxon>
        <taxon>Alphaproteobacteria</taxon>
        <taxon>Sphingomonadales</taxon>
        <taxon>Sphingomonadaceae</taxon>
        <taxon>Novosphingobium</taxon>
    </lineage>
</organism>
<accession>A0A7W7ESD2</accession>
<dbReference type="OrthoDB" id="7391238at2"/>
<reference evidence="1 2" key="1">
    <citation type="submission" date="2020-08" db="EMBL/GenBank/DDBJ databases">
        <title>Genomic Encyclopedia of Type Strains, Phase IV (KMG-IV): sequencing the most valuable type-strain genomes for metagenomic binning, comparative biology and taxonomic classification.</title>
        <authorList>
            <person name="Goeker M."/>
        </authorList>
    </citation>
    <scope>NUCLEOTIDE SEQUENCE [LARGE SCALE GENOMIC DNA]</scope>
    <source>
        <strain evidence="1 2">DSM 17507</strain>
    </source>
</reference>
<evidence type="ECO:0000313" key="2">
    <source>
        <dbReference type="Proteomes" id="UP000538566"/>
    </source>
</evidence>
<proteinExistence type="predicted"/>
<dbReference type="AlphaFoldDB" id="A0A7W7ESD2"/>